<name>A0AAU7YLC2_9RICK</name>
<reference evidence="1" key="1">
    <citation type="submission" date="2024-06" db="EMBL/GenBank/DDBJ databases">
        <title>Genome assembly of the Polyergus mexicanus.</title>
        <authorList>
            <person name="Cash E."/>
            <person name="Tustsui N.D."/>
            <person name="Ward P."/>
            <person name="Nguyen O."/>
            <person name="Sahasrabudhe R."/>
            <person name="Fairbairn C.W."/>
            <person name="Seligmann W.E."/>
            <person name="Sacco S."/>
            <person name="Beraut E."/>
            <person name="Miller C."/>
            <person name="Toffelmier E."/>
            <person name="Shaffer H.B."/>
        </authorList>
    </citation>
    <scope>NUCLEOTIDE SEQUENCE</scope>
    <source>
        <strain evidence="1">NDT 795.1</strain>
    </source>
</reference>
<dbReference type="AlphaFoldDB" id="A0AAU7YLC2"/>
<accession>A0AAU7YLC2</accession>
<gene>
    <name evidence="1" type="ORF">ABS808_01390</name>
</gene>
<dbReference type="EMBL" id="CP158586">
    <property type="protein sequence ID" value="XCA33499.1"/>
    <property type="molecule type" value="Genomic_DNA"/>
</dbReference>
<protein>
    <submittedName>
        <fullName evidence="1">Uncharacterized protein</fullName>
    </submittedName>
</protein>
<organism evidence="1">
    <name type="scientific">Wolbachia endosymbiont of Polyergus mexicanus</name>
    <dbReference type="NCBI Taxonomy" id="3171167"/>
    <lineage>
        <taxon>Bacteria</taxon>
        <taxon>Pseudomonadati</taxon>
        <taxon>Pseudomonadota</taxon>
        <taxon>Alphaproteobacteria</taxon>
        <taxon>Rickettsiales</taxon>
        <taxon>Anaplasmataceae</taxon>
        <taxon>Wolbachieae</taxon>
        <taxon>Wolbachia</taxon>
    </lineage>
</organism>
<evidence type="ECO:0000313" key="1">
    <source>
        <dbReference type="EMBL" id="XCA33499.1"/>
    </source>
</evidence>
<sequence>MRNNSLEFIGSLNPQLYKHYDLSLSGGCHSSAQTLESRKKNGVIPVPRHWNPEKRMVSSQCLTHSCTNIHF</sequence>
<proteinExistence type="predicted"/>